<evidence type="ECO:0000313" key="6">
    <source>
        <dbReference type="RefSeq" id="XP_028994803.1"/>
    </source>
</evidence>
<dbReference type="GeneID" id="114848477"/>
<accession>A0A6P7LLP2</accession>
<dbReference type="KEGG" id="bspl:114848477"/>
<dbReference type="Pfam" id="PF12937">
    <property type="entry name" value="F-box-like"/>
    <property type="match status" value="1"/>
</dbReference>
<dbReference type="InterPro" id="IPR001810">
    <property type="entry name" value="F-box_dom"/>
</dbReference>
<evidence type="ECO:0000259" key="1">
    <source>
        <dbReference type="PROSITE" id="PS50181"/>
    </source>
</evidence>
<dbReference type="Gene3D" id="3.80.10.10">
    <property type="entry name" value="Ribonuclease Inhibitor"/>
    <property type="match status" value="2"/>
</dbReference>
<gene>
    <name evidence="3 4 5 6 7 8" type="primary">LOC114848477</name>
</gene>
<evidence type="ECO:0000313" key="7">
    <source>
        <dbReference type="RefSeq" id="XP_055361650.1"/>
    </source>
</evidence>
<name>A0A6P7LLP2_BETSP</name>
<dbReference type="RefSeq" id="XP_028994802.1">
    <property type="nucleotide sequence ID" value="XM_029138969.3"/>
</dbReference>
<dbReference type="SUPFAM" id="SSF52058">
    <property type="entry name" value="L domain-like"/>
    <property type="match status" value="1"/>
</dbReference>
<dbReference type="RefSeq" id="XP_028994798.1">
    <property type="nucleotide sequence ID" value="XM_029138965.3"/>
</dbReference>
<organism evidence="2 4">
    <name type="scientific">Betta splendens</name>
    <name type="common">Siamese fighting fish</name>
    <dbReference type="NCBI Taxonomy" id="158456"/>
    <lineage>
        <taxon>Eukaryota</taxon>
        <taxon>Metazoa</taxon>
        <taxon>Chordata</taxon>
        <taxon>Craniata</taxon>
        <taxon>Vertebrata</taxon>
        <taxon>Euteleostomi</taxon>
        <taxon>Actinopterygii</taxon>
        <taxon>Neopterygii</taxon>
        <taxon>Teleostei</taxon>
        <taxon>Neoteleostei</taxon>
        <taxon>Acanthomorphata</taxon>
        <taxon>Anabantaria</taxon>
        <taxon>Anabantiformes</taxon>
        <taxon>Anabantoidei</taxon>
        <taxon>Osphronemidae</taxon>
        <taxon>Betta</taxon>
    </lineage>
</organism>
<reference evidence="3 4" key="1">
    <citation type="submission" date="2025-04" db="UniProtKB">
        <authorList>
            <consortium name="RefSeq"/>
        </authorList>
    </citation>
    <scope>IDENTIFICATION</scope>
</reference>
<sequence>MTSFLQLPAELWLQVFSFLSWKDKLRVRCTCSHFKHLLDKSRLLWDGFSVVLQDFSRYNHSFWRSLAQRQVGRVLVRSGKKKHLAQISSWLPDLSALRLDDWKGGAINELKRFHQLQQLSLTSCSTPLTNLDFLFSLRHNLTQLSLCNVHLTCPAPHLLGAISQLTSLTSLLLHHDGNLKVPALNGVLTHLTKLKHLSWTMITYKILPQDFFRPTHLAGRGGALHLCDLQLLNYDAVVTQEVLQPLSHLQSLSMFHLYSVPGPTCHLQTWLTSLPQLHSLTVYGGHPLAAYVDFLPSTLLSLTLCVDLEPEDLQVVSLRAPHLQHLHLEPWSSSSSLVRLLPQLFPHLTMLRIRHHNVPDSDFLQLQNLQQLDVLEILDSYYRPNPLDPSLVVNKPSPHLLQLIVDFQKMTNHRVKVLTSSHRDLLTCHCV</sequence>
<dbReference type="SMART" id="SM00256">
    <property type="entry name" value="FBOX"/>
    <property type="match status" value="1"/>
</dbReference>
<proteinExistence type="predicted"/>
<dbReference type="Proteomes" id="UP000515150">
    <property type="component" value="Chromosome 22"/>
</dbReference>
<dbReference type="RefSeq" id="XP_028994799.1">
    <property type="nucleotide sequence ID" value="XM_029138966.3"/>
</dbReference>
<dbReference type="InterPro" id="IPR032675">
    <property type="entry name" value="LRR_dom_sf"/>
</dbReference>
<evidence type="ECO:0000313" key="2">
    <source>
        <dbReference type="Proteomes" id="UP000515150"/>
    </source>
</evidence>
<dbReference type="InterPro" id="IPR036047">
    <property type="entry name" value="F-box-like_dom_sf"/>
</dbReference>
<evidence type="ECO:0000313" key="5">
    <source>
        <dbReference type="RefSeq" id="XP_028994802.1"/>
    </source>
</evidence>
<dbReference type="RefSeq" id="XP_055361651.1">
    <property type="nucleotide sequence ID" value="XM_055505676.1"/>
</dbReference>
<dbReference type="SUPFAM" id="SSF81383">
    <property type="entry name" value="F-box domain"/>
    <property type="match status" value="1"/>
</dbReference>
<dbReference type="AlphaFoldDB" id="A0A6P7LLP2"/>
<evidence type="ECO:0000313" key="8">
    <source>
        <dbReference type="RefSeq" id="XP_055361651.1"/>
    </source>
</evidence>
<dbReference type="RefSeq" id="XP_055361650.1">
    <property type="nucleotide sequence ID" value="XM_055505675.1"/>
</dbReference>
<dbReference type="PROSITE" id="PS50181">
    <property type="entry name" value="FBOX"/>
    <property type="match status" value="1"/>
</dbReference>
<dbReference type="Gene3D" id="1.20.1280.50">
    <property type="match status" value="1"/>
</dbReference>
<evidence type="ECO:0000313" key="4">
    <source>
        <dbReference type="RefSeq" id="XP_028994799.1"/>
    </source>
</evidence>
<evidence type="ECO:0000313" key="3">
    <source>
        <dbReference type="RefSeq" id="XP_028994798.1"/>
    </source>
</evidence>
<dbReference type="CDD" id="cd09917">
    <property type="entry name" value="F-box_SF"/>
    <property type="match status" value="1"/>
</dbReference>
<keyword evidence="2" id="KW-1185">Reference proteome</keyword>
<protein>
    <submittedName>
        <fullName evidence="3 4">Uncharacterized protein LOC114848477</fullName>
    </submittedName>
</protein>
<dbReference type="OrthoDB" id="3219396at2759"/>
<dbReference type="GeneTree" id="ENSGT00530000069038"/>
<feature type="domain" description="F-box" evidence="1">
    <location>
        <begin position="1"/>
        <end position="48"/>
    </location>
</feature>
<dbReference type="RefSeq" id="XP_028994803.1">
    <property type="nucleotide sequence ID" value="XM_029138970.3"/>
</dbReference>